<sequence>MLLTRTFSLLLALALAAGCSEQRDKAPTEARIQEKPALTVDTVELAANRVQSALFLSHSVTPLETGVIRGVALPTYAEFPELTYLEMVDRAQSVGATHISLIVNWEQDTIYHNEIRPRTDISDDRVREIIRHAHAKGLKVMLFPILHIKRRSDGEWRGKLAPTSLKDWHSNYAQFIRHYALLAEQEEVEIFSVGSELSSMEAKESFWRELIEEVRKITRSRLIYSSNWDHYQVPKFWEDLDYIGVSSYFEVAETPRDSVAAISQGWTTVRDELLGFSKTVQKPLVLTEVGYPSVDAASVHPWDYTAKSGPNPVQQLAAYQGLVQAWSGQEFGGLFLWHGWGRGGDDDTSYAFWEKPTQYLVERWFDDPAMSPQGREAVAE</sequence>
<name>A0A5B8XLU0_9DELT</name>
<feature type="signal peptide" evidence="1">
    <location>
        <begin position="1"/>
        <end position="16"/>
    </location>
</feature>
<dbReference type="InterPro" id="IPR055151">
    <property type="entry name" value="GH113"/>
</dbReference>
<keyword evidence="3" id="KW-1185">Reference proteome</keyword>
<gene>
    <name evidence="2" type="ORF">FRD01_02030</name>
</gene>
<organism evidence="2 3">
    <name type="scientific">Microvenator marinus</name>
    <dbReference type="NCBI Taxonomy" id="2600177"/>
    <lineage>
        <taxon>Bacteria</taxon>
        <taxon>Deltaproteobacteria</taxon>
        <taxon>Bradymonadales</taxon>
        <taxon>Microvenatoraceae</taxon>
        <taxon>Microvenator</taxon>
    </lineage>
</organism>
<dbReference type="Gene3D" id="3.20.20.80">
    <property type="entry name" value="Glycosidases"/>
    <property type="match status" value="1"/>
</dbReference>
<dbReference type="OrthoDB" id="9803927at2"/>
<dbReference type="Pfam" id="PF22612">
    <property type="entry name" value="GH113"/>
    <property type="match status" value="1"/>
</dbReference>
<dbReference type="SUPFAM" id="SSF51445">
    <property type="entry name" value="(Trans)glycosidases"/>
    <property type="match status" value="1"/>
</dbReference>
<dbReference type="InterPro" id="IPR017853">
    <property type="entry name" value="GH"/>
</dbReference>
<dbReference type="RefSeq" id="WP_146957168.1">
    <property type="nucleotide sequence ID" value="NZ_CP042467.1"/>
</dbReference>
<dbReference type="PROSITE" id="PS51257">
    <property type="entry name" value="PROKAR_LIPOPROTEIN"/>
    <property type="match status" value="1"/>
</dbReference>
<reference evidence="2 3" key="1">
    <citation type="submission" date="2019-08" db="EMBL/GenBank/DDBJ databases">
        <authorList>
            <person name="Liang Q."/>
        </authorList>
    </citation>
    <scope>NUCLEOTIDE SEQUENCE [LARGE SCALE GENOMIC DNA]</scope>
    <source>
        <strain evidence="2 3">V1718</strain>
    </source>
</reference>
<evidence type="ECO:0000256" key="1">
    <source>
        <dbReference type="SAM" id="SignalP"/>
    </source>
</evidence>
<evidence type="ECO:0000313" key="3">
    <source>
        <dbReference type="Proteomes" id="UP000321595"/>
    </source>
</evidence>
<dbReference type="CDD" id="cd19608">
    <property type="entry name" value="GH113_mannanase-like"/>
    <property type="match status" value="1"/>
</dbReference>
<dbReference type="Proteomes" id="UP000321595">
    <property type="component" value="Chromosome"/>
</dbReference>
<accession>A0A5B8XLU0</accession>
<keyword evidence="1" id="KW-0732">Signal</keyword>
<dbReference type="EMBL" id="CP042467">
    <property type="protein sequence ID" value="QED26057.1"/>
    <property type="molecule type" value="Genomic_DNA"/>
</dbReference>
<feature type="chain" id="PRO_5022961017" evidence="1">
    <location>
        <begin position="17"/>
        <end position="380"/>
    </location>
</feature>
<protein>
    <submittedName>
        <fullName evidence="2">Uncharacterized protein</fullName>
    </submittedName>
</protein>
<dbReference type="AlphaFoldDB" id="A0A5B8XLU0"/>
<dbReference type="KEGG" id="bbae:FRD01_02030"/>
<proteinExistence type="predicted"/>
<evidence type="ECO:0000313" key="2">
    <source>
        <dbReference type="EMBL" id="QED26057.1"/>
    </source>
</evidence>